<keyword evidence="3" id="KW-1185">Reference proteome</keyword>
<feature type="region of interest" description="Disordered" evidence="1">
    <location>
        <begin position="66"/>
        <end position="87"/>
    </location>
</feature>
<name>A0A094KNV2_ANTCR</name>
<feature type="non-terminal residue" evidence="2">
    <location>
        <position position="1"/>
    </location>
</feature>
<dbReference type="EMBL" id="KL353280">
    <property type="protein sequence ID" value="KFZ60305.1"/>
    <property type="molecule type" value="Genomic_DNA"/>
</dbReference>
<protein>
    <submittedName>
        <fullName evidence="2">Uncharacterized protein</fullName>
    </submittedName>
</protein>
<evidence type="ECO:0000256" key="1">
    <source>
        <dbReference type="SAM" id="MobiDB-lite"/>
    </source>
</evidence>
<evidence type="ECO:0000313" key="3">
    <source>
        <dbReference type="Proteomes" id="UP000053620"/>
    </source>
</evidence>
<dbReference type="AlphaFoldDB" id="A0A094KNV2"/>
<feature type="non-terminal residue" evidence="2">
    <location>
        <position position="87"/>
    </location>
</feature>
<dbReference type="Proteomes" id="UP000053620">
    <property type="component" value="Unassembled WGS sequence"/>
</dbReference>
<reference evidence="2 3" key="1">
    <citation type="submission" date="2014-04" db="EMBL/GenBank/DDBJ databases">
        <title>Genome evolution of avian class.</title>
        <authorList>
            <person name="Zhang G."/>
            <person name="Li C."/>
        </authorList>
    </citation>
    <scope>NUCLEOTIDE SEQUENCE [LARGE SCALE GENOMIC DNA]</scope>
    <source>
        <strain evidence="2">BGI_N321</strain>
    </source>
</reference>
<evidence type="ECO:0000313" key="2">
    <source>
        <dbReference type="EMBL" id="KFZ60305.1"/>
    </source>
</evidence>
<accession>A0A094KNV2</accession>
<proteinExistence type="predicted"/>
<sequence length="87" mass="9437">SPLDGSVRKASVCDLSAGCRGDLFHLSHQALTQDPQEREVSSAALKTIQISDKLKTRMMSEDLLASQRGLTDGSDPERVTLKPVVSR</sequence>
<organism evidence="2 3">
    <name type="scientific">Antrostomus carolinensis</name>
    <name type="common">Chuck-will's-widow</name>
    <name type="synonym">Caprimulgus carolinensis</name>
    <dbReference type="NCBI Taxonomy" id="279965"/>
    <lineage>
        <taxon>Eukaryota</taxon>
        <taxon>Metazoa</taxon>
        <taxon>Chordata</taxon>
        <taxon>Craniata</taxon>
        <taxon>Vertebrata</taxon>
        <taxon>Euteleostomi</taxon>
        <taxon>Archelosauria</taxon>
        <taxon>Archosauria</taxon>
        <taxon>Dinosauria</taxon>
        <taxon>Saurischia</taxon>
        <taxon>Theropoda</taxon>
        <taxon>Coelurosauria</taxon>
        <taxon>Aves</taxon>
        <taxon>Neognathae</taxon>
        <taxon>Neoaves</taxon>
        <taxon>Strisores</taxon>
        <taxon>Caprimulgiformes</taxon>
        <taxon>Caprimulgidae</taxon>
        <taxon>Antrostomus</taxon>
    </lineage>
</organism>
<gene>
    <name evidence="2" type="ORF">N321_02458</name>
</gene>